<organism evidence="2 3">
    <name type="scientific">Leifsonia xyli subsp. cynodontis DSM 46306</name>
    <dbReference type="NCBI Taxonomy" id="1389489"/>
    <lineage>
        <taxon>Bacteria</taxon>
        <taxon>Bacillati</taxon>
        <taxon>Actinomycetota</taxon>
        <taxon>Actinomycetes</taxon>
        <taxon>Micrococcales</taxon>
        <taxon>Microbacteriaceae</taxon>
        <taxon>Leifsonia</taxon>
    </lineage>
</organism>
<protein>
    <submittedName>
        <fullName evidence="2">Uncharacterized protein</fullName>
    </submittedName>
</protein>
<feature type="compositionally biased region" description="Polar residues" evidence="1">
    <location>
        <begin position="139"/>
        <end position="184"/>
    </location>
</feature>
<dbReference type="EMBL" id="CP006734">
    <property type="protein sequence ID" value="AGW42162.1"/>
    <property type="molecule type" value="Genomic_DNA"/>
</dbReference>
<dbReference type="KEGG" id="lxy:O159_21870"/>
<feature type="compositionally biased region" description="Low complexity" evidence="1">
    <location>
        <begin position="127"/>
        <end position="138"/>
    </location>
</feature>
<keyword evidence="3" id="KW-1185">Reference proteome</keyword>
<evidence type="ECO:0000313" key="2">
    <source>
        <dbReference type="EMBL" id="AGW42162.1"/>
    </source>
</evidence>
<feature type="region of interest" description="Disordered" evidence="1">
    <location>
        <begin position="73"/>
        <end position="99"/>
    </location>
</feature>
<accession>U3PBP7</accession>
<gene>
    <name evidence="2" type="ORF">O159_21870</name>
</gene>
<dbReference type="AlphaFoldDB" id="U3PBP7"/>
<reference evidence="2 3" key="1">
    <citation type="journal article" date="2013" name="Genome Announc.">
        <title>Complete Genome Sequence of Leifsonia xyli subsp. cynodontis Strain DSM46306, a Gram-Positive Bacterial Pathogen of Grasses.</title>
        <authorList>
            <person name="Monteiro-Vitorello C.B."/>
            <person name="Zerillo M.M."/>
            <person name="Van Sluys M.A."/>
            <person name="Camargo L.E."/>
            <person name="Kitajima J.P."/>
        </authorList>
    </citation>
    <scope>NUCLEOTIDE SEQUENCE [LARGE SCALE GENOMIC DNA]</scope>
    <source>
        <strain evidence="2 3">DSM 46306</strain>
    </source>
</reference>
<feature type="compositionally biased region" description="Low complexity" evidence="1">
    <location>
        <begin position="195"/>
        <end position="209"/>
    </location>
</feature>
<dbReference type="RefSeq" id="WP_021755660.1">
    <property type="nucleotide sequence ID" value="NC_022438.1"/>
</dbReference>
<feature type="region of interest" description="Disordered" evidence="1">
    <location>
        <begin position="125"/>
        <end position="223"/>
    </location>
</feature>
<sequence>MIGHDVLAGREEGVPQHRHALTAWCGQQLQHPVDRVVGVAAPQPPDEHLTARPIGGAHRDTELGADLREHLGGADPLDGRPEFRPFVGVPSPEDRDERVEMRSPAGVVGFPLRVQQRDRAVENARFGTGTAPTSSTASVRSAHSVSNTSCGSAKAPGNQSWTSMSHGQPERTSVTECVMNSCQLRDSARRAQPNSRSAATRSSNRAGSAQTSTSTDTRGARSP</sequence>
<dbReference type="HOGENOM" id="CLU_1238910_0_0_11"/>
<evidence type="ECO:0000313" key="3">
    <source>
        <dbReference type="Proteomes" id="UP000016743"/>
    </source>
</evidence>
<name>U3PBP7_LEIXC</name>
<proteinExistence type="predicted"/>
<feature type="compositionally biased region" description="Basic and acidic residues" evidence="1">
    <location>
        <begin position="73"/>
        <end position="83"/>
    </location>
</feature>
<dbReference type="PATRIC" id="fig|1389489.3.peg.2094"/>
<evidence type="ECO:0000256" key="1">
    <source>
        <dbReference type="SAM" id="MobiDB-lite"/>
    </source>
</evidence>
<dbReference type="Proteomes" id="UP000016743">
    <property type="component" value="Chromosome"/>
</dbReference>